<evidence type="ECO:0000313" key="2">
    <source>
        <dbReference type="EMBL" id="TMX03369.1"/>
    </source>
</evidence>
<dbReference type="EMBL" id="RXGB01000443">
    <property type="protein sequence ID" value="TMX03369.1"/>
    <property type="molecule type" value="Genomic_DNA"/>
</dbReference>
<sequence length="106" mass="11656">MATRRLKEEGVNDEVSPQVEKVPQGEKVPILGKGNEVPVVPPDMTRGDIRETLHALVSSITTHVNRSVEPSGECLESIMTSRLRDFVSMNPLIFLGSKVGEYPKSL</sequence>
<dbReference type="AlphaFoldDB" id="A0A6N2C9H1"/>
<feature type="region of interest" description="Disordered" evidence="1">
    <location>
        <begin position="1"/>
        <end position="25"/>
    </location>
</feature>
<gene>
    <name evidence="2" type="ORF">EJD97_016770</name>
</gene>
<proteinExistence type="predicted"/>
<accession>A0A6N2C9H1</accession>
<evidence type="ECO:0000256" key="1">
    <source>
        <dbReference type="SAM" id="MobiDB-lite"/>
    </source>
</evidence>
<feature type="compositionally biased region" description="Basic and acidic residues" evidence="1">
    <location>
        <begin position="1"/>
        <end position="10"/>
    </location>
</feature>
<organism evidence="2">
    <name type="scientific">Solanum chilense</name>
    <name type="common">Tomato</name>
    <name type="synonym">Lycopersicon chilense</name>
    <dbReference type="NCBI Taxonomy" id="4083"/>
    <lineage>
        <taxon>Eukaryota</taxon>
        <taxon>Viridiplantae</taxon>
        <taxon>Streptophyta</taxon>
        <taxon>Embryophyta</taxon>
        <taxon>Tracheophyta</taxon>
        <taxon>Spermatophyta</taxon>
        <taxon>Magnoliopsida</taxon>
        <taxon>eudicotyledons</taxon>
        <taxon>Gunneridae</taxon>
        <taxon>Pentapetalae</taxon>
        <taxon>asterids</taxon>
        <taxon>lamiids</taxon>
        <taxon>Solanales</taxon>
        <taxon>Solanaceae</taxon>
        <taxon>Solanoideae</taxon>
        <taxon>Solaneae</taxon>
        <taxon>Solanum</taxon>
        <taxon>Solanum subgen. Lycopersicon</taxon>
    </lineage>
</organism>
<comment type="caution">
    <text evidence="2">The sequence shown here is derived from an EMBL/GenBank/DDBJ whole genome shotgun (WGS) entry which is preliminary data.</text>
</comment>
<reference evidence="2" key="1">
    <citation type="submission" date="2019-05" db="EMBL/GenBank/DDBJ databases">
        <title>The de novo reference genome and transcriptome assemblies of the wild tomato species Solanum chilense.</title>
        <authorList>
            <person name="Stam R."/>
            <person name="Nosenko T."/>
            <person name="Hoerger A.C."/>
            <person name="Stephan W."/>
            <person name="Seidel M.A."/>
            <person name="Kuhn J.M.M."/>
            <person name="Haberer G."/>
            <person name="Tellier A."/>
        </authorList>
    </citation>
    <scope>NUCLEOTIDE SEQUENCE</scope>
    <source>
        <tissue evidence="2">Mature leaves</tissue>
    </source>
</reference>
<protein>
    <submittedName>
        <fullName evidence="2">Uncharacterized protein</fullName>
    </submittedName>
</protein>
<name>A0A6N2C9H1_SOLCI</name>